<dbReference type="AlphaFoldDB" id="A0A9W4UIE1"/>
<gene>
    <name evidence="2" type="ORF">PDIGIT_LOCUS9857</name>
</gene>
<keyword evidence="1" id="KW-0812">Transmembrane</keyword>
<organism evidence="2 3">
    <name type="scientific">Periconia digitata</name>
    <dbReference type="NCBI Taxonomy" id="1303443"/>
    <lineage>
        <taxon>Eukaryota</taxon>
        <taxon>Fungi</taxon>
        <taxon>Dikarya</taxon>
        <taxon>Ascomycota</taxon>
        <taxon>Pezizomycotina</taxon>
        <taxon>Dothideomycetes</taxon>
        <taxon>Pleosporomycetidae</taxon>
        <taxon>Pleosporales</taxon>
        <taxon>Massarineae</taxon>
        <taxon>Periconiaceae</taxon>
        <taxon>Periconia</taxon>
    </lineage>
</organism>
<protein>
    <submittedName>
        <fullName evidence="2">Uncharacterized protein</fullName>
    </submittedName>
</protein>
<dbReference type="OrthoDB" id="3903561at2759"/>
<reference evidence="2" key="1">
    <citation type="submission" date="2023-01" db="EMBL/GenBank/DDBJ databases">
        <authorList>
            <person name="Van Ghelder C."/>
            <person name="Rancurel C."/>
        </authorList>
    </citation>
    <scope>NUCLEOTIDE SEQUENCE</scope>
    <source>
        <strain evidence="2">CNCM I-4278</strain>
    </source>
</reference>
<sequence>MDKELRTHTGFTLLRTRWTIEESISQKRDNWKNVPGTLWNDLKTTSWKRAALWCGLLIWFVGLLAVVILVTSYGLLSDEGACGPDGDFRVDPSTYKSWSPSAFFQVTLSGGPLTFAQAKAIDVTWDIIIGRGGQFALAFVSWRVFANYLTTCMEVQPINYQLFRSVFLENDASLASTYLIIKNFFSRGRLRSVTAMIFIASVLLYIAAFPTIISAMSGYDSEVASYVMDSNQNLVPFSDYSRLAMIVHDAGRIGLEDDYVVTMPDPDGEPVFSYYSRCYNGPENPKYGCKYYRSFISYIRQSYNNSDQPSQISLTNDNDANPDLINKPVTHAIGPPRLNITCYMCANPEDIPDPGPIYASYWWRANEVYDNTAIRDNGKCQNQGTYKWGFSLIQLAIGVVMLLLWTIGMFAMWLRAHLTMKIRDRQTSGVAGKNRAVLELAESMQKELGLYDIEPHTLRESELEERIKKEARGGAIAYAYPDEQPPKYNLMKGLKGWYRREKWWIGAVFVVVVLLSTMWMVNGPLWYWCLGEFLALIFGMCIGSTTSSRIFMVFILSVVDAIIVISLAASISN</sequence>
<evidence type="ECO:0000313" key="2">
    <source>
        <dbReference type="EMBL" id="CAI6336751.1"/>
    </source>
</evidence>
<feature type="transmembrane region" description="Helical" evidence="1">
    <location>
        <begin position="550"/>
        <end position="571"/>
    </location>
</feature>
<accession>A0A9W4UIE1</accession>
<feature type="transmembrane region" description="Helical" evidence="1">
    <location>
        <begin position="193"/>
        <end position="213"/>
    </location>
</feature>
<dbReference type="EMBL" id="CAOQHR010000006">
    <property type="protein sequence ID" value="CAI6336751.1"/>
    <property type="molecule type" value="Genomic_DNA"/>
</dbReference>
<name>A0A9W4UIE1_9PLEO</name>
<keyword evidence="1" id="KW-0472">Membrane</keyword>
<evidence type="ECO:0000256" key="1">
    <source>
        <dbReference type="SAM" id="Phobius"/>
    </source>
</evidence>
<feature type="transmembrane region" description="Helical" evidence="1">
    <location>
        <begin position="388"/>
        <end position="414"/>
    </location>
</feature>
<dbReference type="Proteomes" id="UP001152607">
    <property type="component" value="Unassembled WGS sequence"/>
</dbReference>
<evidence type="ECO:0000313" key="3">
    <source>
        <dbReference type="Proteomes" id="UP001152607"/>
    </source>
</evidence>
<keyword evidence="3" id="KW-1185">Reference proteome</keyword>
<keyword evidence="1" id="KW-1133">Transmembrane helix</keyword>
<feature type="transmembrane region" description="Helical" evidence="1">
    <location>
        <begin position="503"/>
        <end position="519"/>
    </location>
</feature>
<feature type="transmembrane region" description="Helical" evidence="1">
    <location>
        <begin position="525"/>
        <end position="543"/>
    </location>
</feature>
<comment type="caution">
    <text evidence="2">The sequence shown here is derived from an EMBL/GenBank/DDBJ whole genome shotgun (WGS) entry which is preliminary data.</text>
</comment>
<feature type="transmembrane region" description="Helical" evidence="1">
    <location>
        <begin position="50"/>
        <end position="70"/>
    </location>
</feature>
<proteinExistence type="predicted"/>